<keyword evidence="2" id="KW-1185">Reference proteome</keyword>
<comment type="caution">
    <text evidence="1">The sequence shown here is derived from an EMBL/GenBank/DDBJ whole genome shotgun (WGS) entry which is preliminary data.</text>
</comment>
<dbReference type="Gene3D" id="3.80.10.10">
    <property type="entry name" value="Ribonuclease Inhibitor"/>
    <property type="match status" value="1"/>
</dbReference>
<reference evidence="1 2" key="1">
    <citation type="submission" date="2021-05" db="EMBL/GenBank/DDBJ databases">
        <title>The draft genome of Geobacter pelophilus DSM 12255.</title>
        <authorList>
            <person name="Xu Z."/>
            <person name="Masuda Y."/>
            <person name="Itoh H."/>
            <person name="Senoo K."/>
        </authorList>
    </citation>
    <scope>NUCLEOTIDE SEQUENCE [LARGE SCALE GENOMIC DNA]</scope>
    <source>
        <strain evidence="1 2">DSM 12255</strain>
    </source>
</reference>
<dbReference type="AlphaFoldDB" id="A0AAW4L940"/>
<protein>
    <recommendedName>
        <fullName evidence="3">J domain-containing protein</fullName>
    </recommendedName>
</protein>
<dbReference type="Proteomes" id="UP000811899">
    <property type="component" value="Unassembled WGS sequence"/>
</dbReference>
<dbReference type="InterPro" id="IPR032675">
    <property type="entry name" value="LRR_dom_sf"/>
</dbReference>
<gene>
    <name evidence="1" type="ORF">KI809_12305</name>
</gene>
<dbReference type="EMBL" id="JAHCVJ010000004">
    <property type="protein sequence ID" value="MBT0665080.1"/>
    <property type="molecule type" value="Genomic_DNA"/>
</dbReference>
<proteinExistence type="predicted"/>
<evidence type="ECO:0000313" key="1">
    <source>
        <dbReference type="EMBL" id="MBT0665080.1"/>
    </source>
</evidence>
<name>A0AAW4L940_9BACT</name>
<accession>A0AAW4L940</accession>
<evidence type="ECO:0008006" key="3">
    <source>
        <dbReference type="Google" id="ProtNLM"/>
    </source>
</evidence>
<dbReference type="SUPFAM" id="SSF52047">
    <property type="entry name" value="RNI-like"/>
    <property type="match status" value="1"/>
</dbReference>
<evidence type="ECO:0000313" key="2">
    <source>
        <dbReference type="Proteomes" id="UP000811899"/>
    </source>
</evidence>
<sequence length="440" mass="49806">MKTNYRLKFPEEIELESKESELDSLKAVHRASTDKLTKLKGELRTFERVYQQVIGVRVAELDALEAQICGTMDECCDMSDEIHASTEAEWSGHLHASDLLHDDPDPAELLAQKNLKALYREVAKTIHPDLAQNDQDRARCEKLMAFANRAYAEENREALLNILKDWERSSAKVFRGNIGDELIRVIRLIAKERDSIHDLEEQIESLMATDTYIFKRRVDDSLANGIDLLAEMAATIDLNIANARKRLSAMKGETLPPEPVNQHHTRLIRFPSDVFCGDLYTRKRDSINYCDWQKLCNAKGTRAIPVNMAVRLDVRSDLTPDLRFLKALQPVDLQSLFMYEVTDTALEYITHLSGLEEIYLSDSTFSDSGIGKLACLTNLSRIYLYHINISDAGLVALHNLKNLSQFTCSGTLISDAGLKSLQVAIPGIKTLSFPWRYGKK</sequence>
<organism evidence="1 2">
    <name type="scientific">Geoanaerobacter pelophilus</name>
    <dbReference type="NCBI Taxonomy" id="60036"/>
    <lineage>
        <taxon>Bacteria</taxon>
        <taxon>Pseudomonadati</taxon>
        <taxon>Thermodesulfobacteriota</taxon>
        <taxon>Desulfuromonadia</taxon>
        <taxon>Geobacterales</taxon>
        <taxon>Geobacteraceae</taxon>
        <taxon>Geoanaerobacter</taxon>
    </lineage>
</organism>